<accession>A0A917EGF2</accession>
<evidence type="ECO:0000313" key="16">
    <source>
        <dbReference type="EMBL" id="GGE37889.1"/>
    </source>
</evidence>
<dbReference type="EMBL" id="BMKN01000001">
    <property type="protein sequence ID" value="GGE37889.1"/>
    <property type="molecule type" value="Genomic_DNA"/>
</dbReference>
<dbReference type="SUPFAM" id="SSF47384">
    <property type="entry name" value="Homodimeric domain of signal transducing histidine kinase"/>
    <property type="match status" value="1"/>
</dbReference>
<dbReference type="SUPFAM" id="SSF55874">
    <property type="entry name" value="ATPase domain of HSP90 chaperone/DNA topoisomerase II/histidine kinase"/>
    <property type="match status" value="1"/>
</dbReference>
<protein>
    <recommendedName>
        <fullName evidence="3">histidine kinase</fullName>
        <ecNumber evidence="3">2.7.13.3</ecNumber>
    </recommendedName>
</protein>
<evidence type="ECO:0000256" key="6">
    <source>
        <dbReference type="ARBA" id="ARBA00022679"/>
    </source>
</evidence>
<dbReference type="InterPro" id="IPR003661">
    <property type="entry name" value="HisK_dim/P_dom"/>
</dbReference>
<proteinExistence type="predicted"/>
<dbReference type="CDD" id="cd12914">
    <property type="entry name" value="PDC1_DGC_like"/>
    <property type="match status" value="1"/>
</dbReference>
<dbReference type="Gene3D" id="3.30.565.10">
    <property type="entry name" value="Histidine kinase-like ATPase, C-terminal domain"/>
    <property type="match status" value="1"/>
</dbReference>
<dbReference type="Pfam" id="PF02518">
    <property type="entry name" value="HATPase_c"/>
    <property type="match status" value="1"/>
</dbReference>
<feature type="transmembrane region" description="Helical" evidence="14">
    <location>
        <begin position="300"/>
        <end position="320"/>
    </location>
</feature>
<dbReference type="InterPro" id="IPR005467">
    <property type="entry name" value="His_kinase_dom"/>
</dbReference>
<keyword evidence="4" id="KW-1003">Cell membrane</keyword>
<dbReference type="InterPro" id="IPR003594">
    <property type="entry name" value="HATPase_dom"/>
</dbReference>
<evidence type="ECO:0000256" key="14">
    <source>
        <dbReference type="SAM" id="Phobius"/>
    </source>
</evidence>
<dbReference type="EC" id="2.7.13.3" evidence="3"/>
<dbReference type="InterPro" id="IPR017055">
    <property type="entry name" value="Sig_transdc_His_kinase_DctB"/>
</dbReference>
<evidence type="ECO:0000256" key="9">
    <source>
        <dbReference type="ARBA" id="ARBA00022777"/>
    </source>
</evidence>
<keyword evidence="10" id="KW-0067">ATP-binding</keyword>
<dbReference type="InterPro" id="IPR033479">
    <property type="entry name" value="dCache_1"/>
</dbReference>
<evidence type="ECO:0000256" key="2">
    <source>
        <dbReference type="ARBA" id="ARBA00004651"/>
    </source>
</evidence>
<evidence type="ECO:0000256" key="1">
    <source>
        <dbReference type="ARBA" id="ARBA00000085"/>
    </source>
</evidence>
<dbReference type="Proteomes" id="UP000606730">
    <property type="component" value="Unassembled WGS sequence"/>
</dbReference>
<keyword evidence="8" id="KW-0547">Nucleotide-binding</keyword>
<dbReference type="Pfam" id="PF02743">
    <property type="entry name" value="dCache_1"/>
    <property type="match status" value="1"/>
</dbReference>
<dbReference type="CDD" id="cd00082">
    <property type="entry name" value="HisKA"/>
    <property type="match status" value="1"/>
</dbReference>
<dbReference type="PIRSF" id="PIRSF036431">
    <property type="entry name" value="STHK_DctB"/>
    <property type="match status" value="1"/>
</dbReference>
<organism evidence="16 17">
    <name type="scientific">Actibacterium pelagium</name>
    <dbReference type="NCBI Taxonomy" id="2029103"/>
    <lineage>
        <taxon>Bacteria</taxon>
        <taxon>Pseudomonadati</taxon>
        <taxon>Pseudomonadota</taxon>
        <taxon>Alphaproteobacteria</taxon>
        <taxon>Rhodobacterales</taxon>
        <taxon>Roseobacteraceae</taxon>
        <taxon>Actibacterium</taxon>
    </lineage>
</organism>
<evidence type="ECO:0000256" key="8">
    <source>
        <dbReference type="ARBA" id="ARBA00022741"/>
    </source>
</evidence>
<dbReference type="InterPro" id="IPR036890">
    <property type="entry name" value="HATPase_C_sf"/>
</dbReference>
<evidence type="ECO:0000256" key="13">
    <source>
        <dbReference type="ARBA" id="ARBA00023136"/>
    </source>
</evidence>
<dbReference type="AlphaFoldDB" id="A0A917EGF2"/>
<dbReference type="SMART" id="SM00387">
    <property type="entry name" value="HATPase_c"/>
    <property type="match status" value="1"/>
</dbReference>
<dbReference type="Gene3D" id="1.10.287.130">
    <property type="match status" value="1"/>
</dbReference>
<evidence type="ECO:0000256" key="3">
    <source>
        <dbReference type="ARBA" id="ARBA00012438"/>
    </source>
</evidence>
<dbReference type="InterPro" id="IPR004358">
    <property type="entry name" value="Sig_transdc_His_kin-like_C"/>
</dbReference>
<keyword evidence="11 14" id="KW-1133">Transmembrane helix</keyword>
<keyword evidence="12" id="KW-0902">Two-component regulatory system</keyword>
<keyword evidence="6" id="KW-0808">Transferase</keyword>
<dbReference type="Gene3D" id="3.30.450.20">
    <property type="entry name" value="PAS domain"/>
    <property type="match status" value="2"/>
</dbReference>
<dbReference type="PRINTS" id="PR00344">
    <property type="entry name" value="BCTRLSENSOR"/>
</dbReference>
<name>A0A917EGF2_9RHOB</name>
<dbReference type="PANTHER" id="PTHR43065">
    <property type="entry name" value="SENSOR HISTIDINE KINASE"/>
    <property type="match status" value="1"/>
</dbReference>
<evidence type="ECO:0000259" key="15">
    <source>
        <dbReference type="PROSITE" id="PS50109"/>
    </source>
</evidence>
<feature type="transmembrane region" description="Helical" evidence="14">
    <location>
        <begin position="26"/>
        <end position="49"/>
    </location>
</feature>
<dbReference type="GO" id="GO:0005524">
    <property type="term" value="F:ATP binding"/>
    <property type="evidence" value="ECO:0007669"/>
    <property type="project" value="UniProtKB-KW"/>
</dbReference>
<dbReference type="OrthoDB" id="7568856at2"/>
<comment type="caution">
    <text evidence="16">The sequence shown here is derived from an EMBL/GenBank/DDBJ whole genome shotgun (WGS) entry which is preliminary data.</text>
</comment>
<dbReference type="InterPro" id="IPR036097">
    <property type="entry name" value="HisK_dim/P_sf"/>
</dbReference>
<sequence length="581" mass="63385">MKLDPAITKDLQTPEIDVPDRIRPGIVVVLLVTVILTTVATYFGALRLFENQAVSVAQSQHSLYLRSLNEAIKQHQHLPFVLSQNPLLAEQVARGEERGLNETLKKFADASRLEAIYVMTLDGQVFAASNFDSPDSFLGNNYGFRPYFQRAVAGERSDYFAIGATTGRPGYFVAEPLRSVSGGLVGVVAIKLDISELQFSWEERGEYVLATNSDGVVLLSSNPDWLFRTISPLDDSRKTEIVNSRQFGTEPLESLTWEASGDSRINLDGQSFLRTAGQTEFLDWTVHYLTPEAMIQRQTLGATVLLGSLIAVLIGFAAFLRSQRIAAAFLVSQRRGEELAAANQRLLEAKDELERTSKLAALGQLAASVTHELGQPISALKNHLLAAEIGNEITSPETLYNFKRLIERMEAITKQLRFFSQGNRDEKRPIDMKTVFKGTLALLQHDLDAAHMTVSWTPSETPCVVEADQFQLEQAMVNLLRNAMHASSGTGANSIVLNCDKQGDNVLIHVTDSGSGLNGMTLEQLQEPFFSTKSSGVGMGLGLAITAEIIRAHGGTLSAQDCAGGGARFTISLPAARKGLS</sequence>
<keyword evidence="5" id="KW-0597">Phosphoprotein</keyword>
<keyword evidence="9 16" id="KW-0418">Kinase</keyword>
<dbReference type="CDD" id="cd00075">
    <property type="entry name" value="HATPase"/>
    <property type="match status" value="1"/>
</dbReference>
<evidence type="ECO:0000256" key="11">
    <source>
        <dbReference type="ARBA" id="ARBA00022989"/>
    </source>
</evidence>
<evidence type="ECO:0000256" key="4">
    <source>
        <dbReference type="ARBA" id="ARBA00022475"/>
    </source>
</evidence>
<evidence type="ECO:0000256" key="10">
    <source>
        <dbReference type="ARBA" id="ARBA00022840"/>
    </source>
</evidence>
<dbReference type="InterPro" id="IPR029151">
    <property type="entry name" value="Sensor-like_sf"/>
</dbReference>
<dbReference type="SUPFAM" id="SSF103190">
    <property type="entry name" value="Sensory domain-like"/>
    <property type="match status" value="1"/>
</dbReference>
<evidence type="ECO:0000313" key="17">
    <source>
        <dbReference type="Proteomes" id="UP000606730"/>
    </source>
</evidence>
<comment type="catalytic activity">
    <reaction evidence="1">
        <text>ATP + protein L-histidine = ADP + protein N-phospho-L-histidine.</text>
        <dbReference type="EC" id="2.7.13.3"/>
    </reaction>
</comment>
<keyword evidence="17" id="KW-1185">Reference proteome</keyword>
<feature type="domain" description="Histidine kinase" evidence="15">
    <location>
        <begin position="368"/>
        <end position="577"/>
    </location>
</feature>
<evidence type="ECO:0000256" key="12">
    <source>
        <dbReference type="ARBA" id="ARBA00023012"/>
    </source>
</evidence>
<dbReference type="GO" id="GO:0000155">
    <property type="term" value="F:phosphorelay sensor kinase activity"/>
    <property type="evidence" value="ECO:0007669"/>
    <property type="project" value="InterPro"/>
</dbReference>
<dbReference type="RefSeq" id="WP_095596843.1">
    <property type="nucleotide sequence ID" value="NZ_BMKN01000001.1"/>
</dbReference>
<gene>
    <name evidence="16" type="ORF">GCM10011517_02080</name>
</gene>
<reference evidence="16" key="2">
    <citation type="submission" date="2020-09" db="EMBL/GenBank/DDBJ databases">
        <authorList>
            <person name="Sun Q."/>
            <person name="Zhou Y."/>
        </authorList>
    </citation>
    <scope>NUCLEOTIDE SEQUENCE</scope>
    <source>
        <strain evidence="16">CGMCC 1.16012</strain>
    </source>
</reference>
<reference evidence="16" key="1">
    <citation type="journal article" date="2014" name="Int. J. Syst. Evol. Microbiol.">
        <title>Complete genome sequence of Corynebacterium casei LMG S-19264T (=DSM 44701T), isolated from a smear-ripened cheese.</title>
        <authorList>
            <consortium name="US DOE Joint Genome Institute (JGI-PGF)"/>
            <person name="Walter F."/>
            <person name="Albersmeier A."/>
            <person name="Kalinowski J."/>
            <person name="Ruckert C."/>
        </authorList>
    </citation>
    <scope>NUCLEOTIDE SEQUENCE</scope>
    <source>
        <strain evidence="16">CGMCC 1.16012</strain>
    </source>
</reference>
<dbReference type="PROSITE" id="PS50109">
    <property type="entry name" value="HIS_KIN"/>
    <property type="match status" value="1"/>
</dbReference>
<dbReference type="PANTHER" id="PTHR43065:SF46">
    <property type="entry name" value="C4-DICARBOXYLATE TRANSPORT SENSOR PROTEIN DCTB"/>
    <property type="match status" value="1"/>
</dbReference>
<evidence type="ECO:0000256" key="5">
    <source>
        <dbReference type="ARBA" id="ARBA00022553"/>
    </source>
</evidence>
<comment type="subcellular location">
    <subcellularLocation>
        <location evidence="2">Cell membrane</location>
        <topology evidence="2">Multi-pass membrane protein</topology>
    </subcellularLocation>
</comment>
<evidence type="ECO:0000256" key="7">
    <source>
        <dbReference type="ARBA" id="ARBA00022692"/>
    </source>
</evidence>
<dbReference type="GO" id="GO:0005886">
    <property type="term" value="C:plasma membrane"/>
    <property type="evidence" value="ECO:0007669"/>
    <property type="project" value="UniProtKB-SubCell"/>
</dbReference>
<keyword evidence="13 14" id="KW-0472">Membrane</keyword>
<keyword evidence="7 14" id="KW-0812">Transmembrane</keyword>